<dbReference type="AlphaFoldDB" id="A0A2N9LFI2"/>
<protein>
    <submittedName>
        <fullName evidence="1">Uncharacterized protein</fullName>
    </submittedName>
</protein>
<evidence type="ECO:0000313" key="2">
    <source>
        <dbReference type="Proteomes" id="UP000239735"/>
    </source>
</evidence>
<dbReference type="EMBL" id="OKRB01000090">
    <property type="protein sequence ID" value="SPE22030.1"/>
    <property type="molecule type" value="Genomic_DNA"/>
</dbReference>
<reference evidence="2" key="1">
    <citation type="submission" date="2018-02" db="EMBL/GenBank/DDBJ databases">
        <authorList>
            <person name="Hausmann B."/>
        </authorList>
    </citation>
    <scope>NUCLEOTIDE SEQUENCE [LARGE SCALE GENOMIC DNA]</scope>
    <source>
        <strain evidence="2">Peat soil MAG SbA5</strain>
    </source>
</reference>
<organism evidence="1 2">
    <name type="scientific">Candidatus Sulfuritelmatomonas gaucii</name>
    <dbReference type="NCBI Taxonomy" id="2043161"/>
    <lineage>
        <taxon>Bacteria</taxon>
        <taxon>Pseudomonadati</taxon>
        <taxon>Acidobacteriota</taxon>
        <taxon>Terriglobia</taxon>
        <taxon>Terriglobales</taxon>
        <taxon>Acidobacteriaceae</taxon>
        <taxon>Candidatus Sulfuritelmatomonas</taxon>
    </lineage>
</organism>
<gene>
    <name evidence="1" type="ORF">SBA5_330072</name>
</gene>
<sequence>MVQSTSRAFLDRFAETRFWVAIKRSARASIVTQLSQAH</sequence>
<dbReference type="Proteomes" id="UP000239735">
    <property type="component" value="Unassembled WGS sequence"/>
</dbReference>
<evidence type="ECO:0000313" key="1">
    <source>
        <dbReference type="EMBL" id="SPE22030.1"/>
    </source>
</evidence>
<proteinExistence type="predicted"/>
<name>A0A2N9LFI2_9BACT</name>
<accession>A0A2N9LFI2</accession>